<organism evidence="2 3">
    <name type="scientific">Thalassiosira oceanica</name>
    <name type="common">Marine diatom</name>
    <dbReference type="NCBI Taxonomy" id="159749"/>
    <lineage>
        <taxon>Eukaryota</taxon>
        <taxon>Sar</taxon>
        <taxon>Stramenopiles</taxon>
        <taxon>Ochrophyta</taxon>
        <taxon>Bacillariophyta</taxon>
        <taxon>Coscinodiscophyceae</taxon>
        <taxon>Thalassiosirophycidae</taxon>
        <taxon>Thalassiosirales</taxon>
        <taxon>Thalassiosiraceae</taxon>
        <taxon>Thalassiosira</taxon>
    </lineage>
</organism>
<name>K0RPX9_THAOC</name>
<dbReference type="PANTHER" id="PTHR26379">
    <property type="entry name" value="BTB/POZ AND MATH DOMAIN-CONTAINING PROTEIN 1"/>
    <property type="match status" value="1"/>
</dbReference>
<gene>
    <name evidence="2" type="ORF">THAOC_24397</name>
</gene>
<dbReference type="CDD" id="cd00121">
    <property type="entry name" value="MATH"/>
    <property type="match status" value="1"/>
</dbReference>
<dbReference type="GO" id="GO:0016567">
    <property type="term" value="P:protein ubiquitination"/>
    <property type="evidence" value="ECO:0007669"/>
    <property type="project" value="InterPro"/>
</dbReference>
<reference evidence="2 3" key="1">
    <citation type="journal article" date="2012" name="Genome Biol.">
        <title>Genome and low-iron response of an oceanic diatom adapted to chronic iron limitation.</title>
        <authorList>
            <person name="Lommer M."/>
            <person name="Specht M."/>
            <person name="Roy A.S."/>
            <person name="Kraemer L."/>
            <person name="Andreson R."/>
            <person name="Gutowska M.A."/>
            <person name="Wolf J."/>
            <person name="Bergner S.V."/>
            <person name="Schilhabel M.B."/>
            <person name="Klostermeier U.C."/>
            <person name="Beiko R.G."/>
            <person name="Rosenstiel P."/>
            <person name="Hippler M."/>
            <person name="Laroche J."/>
        </authorList>
    </citation>
    <scope>NUCLEOTIDE SEQUENCE [LARGE SCALE GENOMIC DNA]</scope>
    <source>
        <strain evidence="2 3">CCMP1005</strain>
    </source>
</reference>
<feature type="domain" description="MATH" evidence="1">
    <location>
        <begin position="22"/>
        <end position="149"/>
    </location>
</feature>
<dbReference type="InterPro" id="IPR008974">
    <property type="entry name" value="TRAF-like"/>
</dbReference>
<evidence type="ECO:0000313" key="3">
    <source>
        <dbReference type="Proteomes" id="UP000266841"/>
    </source>
</evidence>
<evidence type="ECO:0000313" key="2">
    <source>
        <dbReference type="EMBL" id="EJK55823.1"/>
    </source>
</evidence>
<accession>K0RPX9</accession>
<dbReference type="AlphaFoldDB" id="K0RPX9"/>
<dbReference type="Proteomes" id="UP000266841">
    <property type="component" value="Unassembled WGS sequence"/>
</dbReference>
<dbReference type="SUPFAM" id="SSF54695">
    <property type="entry name" value="POZ domain"/>
    <property type="match status" value="1"/>
</dbReference>
<dbReference type="InterPro" id="IPR045005">
    <property type="entry name" value="BPM1-6"/>
</dbReference>
<dbReference type="SMART" id="SM00225">
    <property type="entry name" value="BTB"/>
    <property type="match status" value="1"/>
</dbReference>
<dbReference type="eggNOG" id="KOG1987">
    <property type="taxonomic scope" value="Eukaryota"/>
</dbReference>
<dbReference type="Gene3D" id="3.30.710.10">
    <property type="entry name" value="Potassium Channel Kv1.1, Chain A"/>
    <property type="match status" value="1"/>
</dbReference>
<dbReference type="InterPro" id="IPR000210">
    <property type="entry name" value="BTB/POZ_dom"/>
</dbReference>
<dbReference type="Pfam" id="PF22486">
    <property type="entry name" value="MATH_2"/>
    <property type="match status" value="1"/>
</dbReference>
<dbReference type="SUPFAM" id="SSF49599">
    <property type="entry name" value="TRAF domain-like"/>
    <property type="match status" value="1"/>
</dbReference>
<comment type="caution">
    <text evidence="2">The sequence shown here is derived from an EMBL/GenBank/DDBJ whole genome shotgun (WGS) entry which is preliminary data.</text>
</comment>
<dbReference type="OrthoDB" id="25620at2759"/>
<proteinExistence type="predicted"/>
<keyword evidence="3" id="KW-1185">Reference proteome</keyword>
<protein>
    <recommendedName>
        <fullName evidence="1">MATH domain-containing protein</fullName>
    </recommendedName>
</protein>
<dbReference type="Pfam" id="PF00651">
    <property type="entry name" value="BTB"/>
    <property type="match status" value="1"/>
</dbReference>
<dbReference type="InterPro" id="IPR011333">
    <property type="entry name" value="SKP1/BTB/POZ_sf"/>
</dbReference>
<dbReference type="Gene3D" id="2.60.210.10">
    <property type="entry name" value="Apoptosis, Tumor Necrosis Factor Receptor Associated Protein 2, Chain A"/>
    <property type="match status" value="1"/>
</dbReference>
<dbReference type="EMBL" id="AGNL01033126">
    <property type="protein sequence ID" value="EJK55823.1"/>
    <property type="molecule type" value="Genomic_DNA"/>
</dbReference>
<dbReference type="PANTHER" id="PTHR26379:SF187">
    <property type="entry name" value="OS07G0655300 PROTEIN"/>
    <property type="match status" value="1"/>
</dbReference>
<dbReference type="PROSITE" id="PS50144">
    <property type="entry name" value="MATH"/>
    <property type="match status" value="1"/>
</dbReference>
<evidence type="ECO:0000259" key="1">
    <source>
        <dbReference type="PROSITE" id="PS50144"/>
    </source>
</evidence>
<sequence>MEAGDVVHVGTPPGPLSDWVIKKVHFHGFAGLPTTRNESVYSPEFSCFGRQWMMAIYPGGHKDSKEGYISTFIANRSAVSIQADYKIVLKHPTDPAKTKDKSFNMVTFRAVRGGAGGGRHRGQGKRNFAKRETLLTYLDNGTLKFEVHLRTNKQTEPASFVPSNPLCNNILKGFNNEDMSDVTFEVGGEVESAANRCKRAKTTATSFYACHAILRFNAPSLADMCRPGDEAAVPIKGVDPEVFKTVLYFCYGGTVSEEELAANAKTIIEAADRFGIVNLKLQAEAVLTKQTEVTVDNMLDNLLYANSKNLALFQEKIMDFAAENGDKIVGNVSFSSVPSELISDILTAVARGKRSISKSAPEDDLKFMRVGELRKHLHNKGLCIDGSRETMIALLRENSASGETGAKETS</sequence>
<dbReference type="InterPro" id="IPR002083">
    <property type="entry name" value="MATH/TRAF_dom"/>
</dbReference>